<feature type="region of interest" description="Disordered" evidence="1">
    <location>
        <begin position="1"/>
        <end position="72"/>
    </location>
</feature>
<evidence type="ECO:0000256" key="1">
    <source>
        <dbReference type="SAM" id="MobiDB-lite"/>
    </source>
</evidence>
<dbReference type="Gramene" id="Os08t0359200-01">
    <property type="protein sequence ID" value="Os08t0359200-01"/>
    <property type="gene ID" value="Os08g0359200"/>
</dbReference>
<dbReference type="EMBL" id="AP014964">
    <property type="protein sequence ID" value="BAT05095.1"/>
    <property type="molecule type" value="Genomic_DNA"/>
</dbReference>
<accession>A0A0P0XF49</accession>
<protein>
    <submittedName>
        <fullName evidence="2">Os08g0359200 protein</fullName>
    </submittedName>
</protein>
<name>A0A0P0XF49_ORYSJ</name>
<dbReference type="ExpressionAtlas" id="A0A0P0XF49">
    <property type="expression patterns" value="baseline and differential"/>
</dbReference>
<reference evidence="2 3" key="3">
    <citation type="journal article" date="2013" name="Rice">
        <title>Improvement of the Oryza sativa Nipponbare reference genome using next generation sequence and optical map data.</title>
        <authorList>
            <person name="Kawahara Y."/>
            <person name="de la Bastide M."/>
            <person name="Hamilton J.P."/>
            <person name="Kanamori H."/>
            <person name="McCombie W.R."/>
            <person name="Ouyang S."/>
            <person name="Schwartz D.C."/>
            <person name="Tanaka T."/>
            <person name="Wu J."/>
            <person name="Zhou S."/>
            <person name="Childs K.L."/>
            <person name="Davidson R.M."/>
            <person name="Lin H."/>
            <person name="Quesada-Ocampo L."/>
            <person name="Vaillancourt B."/>
            <person name="Sakai H."/>
            <person name="Lee S.S."/>
            <person name="Kim J."/>
            <person name="Numa H."/>
            <person name="Itoh T."/>
            <person name="Buell C.R."/>
            <person name="Matsumoto T."/>
        </authorList>
    </citation>
    <scope>NUCLEOTIDE SEQUENCE [LARGE SCALE GENOMIC DNA]</scope>
    <source>
        <strain evidence="3">cv. Nipponbare</strain>
    </source>
</reference>
<reference evidence="2 3" key="2">
    <citation type="journal article" date="2013" name="Plant Cell Physiol.">
        <title>Rice Annotation Project Database (RAP-DB): an integrative and interactive database for rice genomics.</title>
        <authorList>
            <person name="Sakai H."/>
            <person name="Lee S.S."/>
            <person name="Tanaka T."/>
            <person name="Numa H."/>
            <person name="Kim J."/>
            <person name="Kawahara Y."/>
            <person name="Wakimoto H."/>
            <person name="Yang C.C."/>
            <person name="Iwamoto M."/>
            <person name="Abe T."/>
            <person name="Yamada Y."/>
            <person name="Muto A."/>
            <person name="Inokuchi H."/>
            <person name="Ikemura T."/>
            <person name="Matsumoto T."/>
            <person name="Sasaki T."/>
            <person name="Itoh T."/>
        </authorList>
    </citation>
    <scope>NUCLEOTIDE SEQUENCE [LARGE SCALE GENOMIC DNA]</scope>
    <source>
        <strain evidence="3">cv. Nipponbare</strain>
    </source>
</reference>
<dbReference type="Proteomes" id="UP000059680">
    <property type="component" value="Chromosome 8"/>
</dbReference>
<evidence type="ECO:0000313" key="2">
    <source>
        <dbReference type="EMBL" id="BAT05095.1"/>
    </source>
</evidence>
<reference evidence="3" key="1">
    <citation type="journal article" date="2005" name="Nature">
        <title>The map-based sequence of the rice genome.</title>
        <authorList>
            <consortium name="International rice genome sequencing project (IRGSP)"/>
            <person name="Matsumoto T."/>
            <person name="Wu J."/>
            <person name="Kanamori H."/>
            <person name="Katayose Y."/>
            <person name="Fujisawa M."/>
            <person name="Namiki N."/>
            <person name="Mizuno H."/>
            <person name="Yamamoto K."/>
            <person name="Antonio B.A."/>
            <person name="Baba T."/>
            <person name="Sakata K."/>
            <person name="Nagamura Y."/>
            <person name="Aoki H."/>
            <person name="Arikawa K."/>
            <person name="Arita K."/>
            <person name="Bito T."/>
            <person name="Chiden Y."/>
            <person name="Fujitsuka N."/>
            <person name="Fukunaka R."/>
            <person name="Hamada M."/>
            <person name="Harada C."/>
            <person name="Hayashi A."/>
            <person name="Hijishita S."/>
            <person name="Honda M."/>
            <person name="Hosokawa S."/>
            <person name="Ichikawa Y."/>
            <person name="Idonuma A."/>
            <person name="Iijima M."/>
            <person name="Ikeda M."/>
            <person name="Ikeno M."/>
            <person name="Ito K."/>
            <person name="Ito S."/>
            <person name="Ito T."/>
            <person name="Ito Y."/>
            <person name="Ito Y."/>
            <person name="Iwabuchi A."/>
            <person name="Kamiya K."/>
            <person name="Karasawa W."/>
            <person name="Kurita K."/>
            <person name="Katagiri S."/>
            <person name="Kikuta A."/>
            <person name="Kobayashi H."/>
            <person name="Kobayashi N."/>
            <person name="Machita K."/>
            <person name="Maehara T."/>
            <person name="Masukawa M."/>
            <person name="Mizubayashi T."/>
            <person name="Mukai Y."/>
            <person name="Nagasaki H."/>
            <person name="Nagata Y."/>
            <person name="Naito S."/>
            <person name="Nakashima M."/>
            <person name="Nakama Y."/>
            <person name="Nakamichi Y."/>
            <person name="Nakamura M."/>
            <person name="Meguro A."/>
            <person name="Negishi M."/>
            <person name="Ohta I."/>
            <person name="Ohta T."/>
            <person name="Okamoto M."/>
            <person name="Ono N."/>
            <person name="Saji S."/>
            <person name="Sakaguchi M."/>
            <person name="Sakai K."/>
            <person name="Shibata M."/>
            <person name="Shimokawa T."/>
            <person name="Song J."/>
            <person name="Takazaki Y."/>
            <person name="Terasawa K."/>
            <person name="Tsugane M."/>
            <person name="Tsuji K."/>
            <person name="Ueda S."/>
            <person name="Waki K."/>
            <person name="Yamagata H."/>
            <person name="Yamamoto M."/>
            <person name="Yamamoto S."/>
            <person name="Yamane H."/>
            <person name="Yoshiki S."/>
            <person name="Yoshihara R."/>
            <person name="Yukawa K."/>
            <person name="Zhong H."/>
            <person name="Yano M."/>
            <person name="Yuan Q."/>
            <person name="Ouyang S."/>
            <person name="Liu J."/>
            <person name="Jones K.M."/>
            <person name="Gansberger K."/>
            <person name="Moffat K."/>
            <person name="Hill J."/>
            <person name="Bera J."/>
            <person name="Fadrosh D."/>
            <person name="Jin S."/>
            <person name="Johri S."/>
            <person name="Kim M."/>
            <person name="Overton L."/>
            <person name="Reardon M."/>
            <person name="Tsitrin T."/>
            <person name="Vuong H."/>
            <person name="Weaver B."/>
            <person name="Ciecko A."/>
            <person name="Tallon L."/>
            <person name="Jackson J."/>
            <person name="Pai G."/>
            <person name="Aken S.V."/>
            <person name="Utterback T."/>
            <person name="Reidmuller S."/>
            <person name="Feldblyum T."/>
            <person name="Hsiao J."/>
            <person name="Zismann V."/>
            <person name="Iobst S."/>
            <person name="de Vazeille A.R."/>
            <person name="Buell C.R."/>
            <person name="Ying K."/>
            <person name="Li Y."/>
            <person name="Lu T."/>
            <person name="Huang Y."/>
            <person name="Zhao Q."/>
            <person name="Feng Q."/>
            <person name="Zhang L."/>
            <person name="Zhu J."/>
            <person name="Weng Q."/>
            <person name="Mu J."/>
            <person name="Lu Y."/>
            <person name="Fan D."/>
            <person name="Liu Y."/>
            <person name="Guan J."/>
            <person name="Zhang Y."/>
            <person name="Yu S."/>
            <person name="Liu X."/>
            <person name="Zhang Y."/>
            <person name="Hong G."/>
            <person name="Han B."/>
            <person name="Choisne N."/>
            <person name="Demange N."/>
            <person name="Orjeda G."/>
            <person name="Samain S."/>
            <person name="Cattolico L."/>
            <person name="Pelletier E."/>
            <person name="Couloux A."/>
            <person name="Segurens B."/>
            <person name="Wincker P."/>
            <person name="D'Hont A."/>
            <person name="Scarpelli C."/>
            <person name="Weissenbach J."/>
            <person name="Salanoubat M."/>
            <person name="Quetier F."/>
            <person name="Yu Y."/>
            <person name="Kim H.R."/>
            <person name="Rambo T."/>
            <person name="Currie J."/>
            <person name="Collura K."/>
            <person name="Luo M."/>
            <person name="Yang T."/>
            <person name="Ammiraju J.S.S."/>
            <person name="Engler F."/>
            <person name="Soderlund C."/>
            <person name="Wing R.A."/>
            <person name="Palmer L.E."/>
            <person name="de la Bastide M."/>
            <person name="Spiegel L."/>
            <person name="Nascimento L."/>
            <person name="Zutavern T."/>
            <person name="O'Shaughnessy A."/>
            <person name="Dike S."/>
            <person name="Dedhia N."/>
            <person name="Preston R."/>
            <person name="Balija V."/>
            <person name="McCombie W.R."/>
            <person name="Chow T."/>
            <person name="Chen H."/>
            <person name="Chung M."/>
            <person name="Chen C."/>
            <person name="Shaw J."/>
            <person name="Wu H."/>
            <person name="Hsiao K."/>
            <person name="Chao Y."/>
            <person name="Chu M."/>
            <person name="Cheng C."/>
            <person name="Hour A."/>
            <person name="Lee P."/>
            <person name="Lin S."/>
            <person name="Lin Y."/>
            <person name="Liou J."/>
            <person name="Liu S."/>
            <person name="Hsing Y."/>
            <person name="Raghuvanshi S."/>
            <person name="Mohanty A."/>
            <person name="Bharti A.K."/>
            <person name="Gaur A."/>
            <person name="Gupta V."/>
            <person name="Kumar D."/>
            <person name="Ravi V."/>
            <person name="Vij S."/>
            <person name="Kapur A."/>
            <person name="Khurana P."/>
            <person name="Khurana P."/>
            <person name="Khurana J.P."/>
            <person name="Tyagi A.K."/>
            <person name="Gaikwad K."/>
            <person name="Singh A."/>
            <person name="Dalal V."/>
            <person name="Srivastava S."/>
            <person name="Dixit A."/>
            <person name="Pal A.K."/>
            <person name="Ghazi I.A."/>
            <person name="Yadav M."/>
            <person name="Pandit A."/>
            <person name="Bhargava A."/>
            <person name="Sureshbabu K."/>
            <person name="Batra K."/>
            <person name="Sharma T.R."/>
            <person name="Mohapatra T."/>
            <person name="Singh N.K."/>
            <person name="Messing J."/>
            <person name="Nelson A.B."/>
            <person name="Fuks G."/>
            <person name="Kavchok S."/>
            <person name="Keizer G."/>
            <person name="Linton E."/>
            <person name="Llaca V."/>
            <person name="Song R."/>
            <person name="Tanyolac B."/>
            <person name="Young S."/>
            <person name="Ho-Il K."/>
            <person name="Hahn J.H."/>
            <person name="Sangsakoo G."/>
            <person name="Vanavichit A."/>
            <person name="de Mattos Luiz.A.T."/>
            <person name="Zimmer P.D."/>
            <person name="Malone G."/>
            <person name="Dellagostin O."/>
            <person name="de Oliveira A.C."/>
            <person name="Bevan M."/>
            <person name="Bancroft I."/>
            <person name="Minx P."/>
            <person name="Cordum H."/>
            <person name="Wilson R."/>
            <person name="Cheng Z."/>
            <person name="Jin W."/>
            <person name="Jiang J."/>
            <person name="Leong S.A."/>
            <person name="Iwama H."/>
            <person name="Gojobori T."/>
            <person name="Itoh T."/>
            <person name="Niimura Y."/>
            <person name="Fujii Y."/>
            <person name="Habara T."/>
            <person name="Sakai H."/>
            <person name="Sato Y."/>
            <person name="Wilson G."/>
            <person name="Kumar K."/>
            <person name="McCouch S."/>
            <person name="Juretic N."/>
            <person name="Hoen D."/>
            <person name="Wright S."/>
            <person name="Bruskiewich R."/>
            <person name="Bureau T."/>
            <person name="Miyao A."/>
            <person name="Hirochika H."/>
            <person name="Nishikawa T."/>
            <person name="Kadowaki K."/>
            <person name="Sugiura M."/>
            <person name="Burr B."/>
            <person name="Sasaki T."/>
        </authorList>
    </citation>
    <scope>NUCLEOTIDE SEQUENCE [LARGE SCALE GENOMIC DNA]</scope>
    <source>
        <strain evidence="3">cv. Nipponbare</strain>
    </source>
</reference>
<evidence type="ECO:0000313" key="3">
    <source>
        <dbReference type="Proteomes" id="UP000059680"/>
    </source>
</evidence>
<feature type="compositionally biased region" description="Pro residues" evidence="1">
    <location>
        <begin position="30"/>
        <end position="41"/>
    </location>
</feature>
<organism evidence="2 3">
    <name type="scientific">Oryza sativa subsp. japonica</name>
    <name type="common">Rice</name>
    <dbReference type="NCBI Taxonomy" id="39947"/>
    <lineage>
        <taxon>Eukaryota</taxon>
        <taxon>Viridiplantae</taxon>
        <taxon>Streptophyta</taxon>
        <taxon>Embryophyta</taxon>
        <taxon>Tracheophyta</taxon>
        <taxon>Spermatophyta</taxon>
        <taxon>Magnoliopsida</taxon>
        <taxon>Liliopsida</taxon>
        <taxon>Poales</taxon>
        <taxon>Poaceae</taxon>
        <taxon>BOP clade</taxon>
        <taxon>Oryzoideae</taxon>
        <taxon>Oryzeae</taxon>
        <taxon>Oryzinae</taxon>
        <taxon>Oryza</taxon>
        <taxon>Oryza sativa</taxon>
    </lineage>
</organism>
<proteinExistence type="predicted"/>
<sequence length="72" mass="7678">TGAWPISNSPVASFSFPSAASPRVPVTLRPAPPLHSPPHTPPRLQRRRRGNVTSRAALRDYLGRARGGGADL</sequence>
<keyword evidence="3" id="KW-1185">Reference proteome</keyword>
<gene>
    <name evidence="2" type="ordered locus">Os08g0359200</name>
    <name evidence="2" type="ORF">OSNPB_080359200</name>
</gene>
<dbReference type="AlphaFoldDB" id="A0A0P0XF49"/>
<feature type="compositionally biased region" description="Low complexity" evidence="1">
    <location>
        <begin position="9"/>
        <end position="29"/>
    </location>
</feature>
<feature type="non-terminal residue" evidence="2">
    <location>
        <position position="72"/>
    </location>
</feature>